<dbReference type="Pfam" id="PF00534">
    <property type="entry name" value="Glycos_transf_1"/>
    <property type="match status" value="1"/>
</dbReference>
<protein>
    <submittedName>
        <fullName evidence="3">Glycosyltransferase, group 1 family protein</fullName>
    </submittedName>
</protein>
<dbReference type="PANTHER" id="PTHR12526">
    <property type="entry name" value="GLYCOSYLTRANSFERASE"/>
    <property type="match status" value="1"/>
</dbReference>
<dbReference type="RefSeq" id="WP_009660902.1">
    <property type="nucleotide sequence ID" value="NZ_KQ958052.1"/>
</dbReference>
<comment type="caution">
    <text evidence="3">The sequence shown here is derived from an EMBL/GenBank/DDBJ whole genome shotgun (WGS) entry which is preliminary data.</text>
</comment>
<name>A0A133S6W6_9FIRM</name>
<dbReference type="InterPro" id="IPR028098">
    <property type="entry name" value="Glyco_trans_4-like_N"/>
</dbReference>
<gene>
    <name evidence="3" type="ORF">HMPREF3233_00208</name>
</gene>
<evidence type="ECO:0000313" key="4">
    <source>
        <dbReference type="Proteomes" id="UP000070226"/>
    </source>
</evidence>
<dbReference type="PATRIC" id="fig|39777.7.peg.201"/>
<evidence type="ECO:0000259" key="2">
    <source>
        <dbReference type="Pfam" id="PF13439"/>
    </source>
</evidence>
<dbReference type="EMBL" id="LRQT01000004">
    <property type="protein sequence ID" value="KXA65438.1"/>
    <property type="molecule type" value="Genomic_DNA"/>
</dbReference>
<dbReference type="Pfam" id="PF13439">
    <property type="entry name" value="Glyco_transf_4"/>
    <property type="match status" value="1"/>
</dbReference>
<dbReference type="Proteomes" id="UP000070226">
    <property type="component" value="Unassembled WGS sequence"/>
</dbReference>
<accession>A0A133S6W6</accession>
<dbReference type="AlphaFoldDB" id="A0A133S6W6"/>
<evidence type="ECO:0000313" key="3">
    <source>
        <dbReference type="EMBL" id="KXA65438.1"/>
    </source>
</evidence>
<keyword evidence="3" id="KW-0808">Transferase</keyword>
<dbReference type="SUPFAM" id="SSF53756">
    <property type="entry name" value="UDP-Glycosyltransferase/glycogen phosphorylase"/>
    <property type="match status" value="1"/>
</dbReference>
<dbReference type="GO" id="GO:0016757">
    <property type="term" value="F:glycosyltransferase activity"/>
    <property type="evidence" value="ECO:0007669"/>
    <property type="project" value="InterPro"/>
</dbReference>
<feature type="domain" description="Glycosyl transferase family 1" evidence="1">
    <location>
        <begin position="180"/>
        <end position="337"/>
    </location>
</feature>
<feature type="domain" description="Glycosyltransferase subfamily 4-like N-terminal" evidence="2">
    <location>
        <begin position="15"/>
        <end position="170"/>
    </location>
</feature>
<reference evidence="3 4" key="1">
    <citation type="submission" date="2016-01" db="EMBL/GenBank/DDBJ databases">
        <authorList>
            <person name="Oliw E.H."/>
        </authorList>
    </citation>
    <scope>NUCLEOTIDE SEQUENCE [LARGE SCALE GENOMIC DNA]</scope>
    <source>
        <strain evidence="3 4">CMW7756B</strain>
    </source>
</reference>
<dbReference type="Gene3D" id="3.40.50.2000">
    <property type="entry name" value="Glycogen Phosphorylase B"/>
    <property type="match status" value="2"/>
</dbReference>
<organism evidence="3">
    <name type="scientific">Veillonella atypica</name>
    <dbReference type="NCBI Taxonomy" id="39777"/>
    <lineage>
        <taxon>Bacteria</taxon>
        <taxon>Bacillati</taxon>
        <taxon>Bacillota</taxon>
        <taxon>Negativicutes</taxon>
        <taxon>Veillonellales</taxon>
        <taxon>Veillonellaceae</taxon>
        <taxon>Veillonella</taxon>
    </lineage>
</organism>
<dbReference type="PANTHER" id="PTHR12526:SF637">
    <property type="entry name" value="GLYCOSYLTRANSFERASE EPSF-RELATED"/>
    <property type="match status" value="1"/>
</dbReference>
<dbReference type="InterPro" id="IPR001296">
    <property type="entry name" value="Glyco_trans_1"/>
</dbReference>
<sequence length="355" mass="39836">MGKEIIIVTISLGNDGAERILTELARQWHHDGHEITVIQTSPNRYGTEYALPEGIEQIQIHTTSSNKILRFLQEIKALIGILKQRPNATCLSFLSASSFILAISSWFVKNRMVFSERNNPRKVPVGKHQQMLRDFAFRFADALVFQTEDAKSYFSKSIQSRGHIIPNPINGNLPEPYEGEREKIIVTACRLHPQKNLPMMINAFSMLADEFKEYKLVIYGQGVLEDELRQQIANLGLTDRVLLPGFATNILEQERPCTMFVSSSDFEGISNSMLEAMGMGLPVVVTDCPVGGARMVIQDGVNGLLVPVGDTKTMYEKMKSILASPELAKRISVEAIKVRDTFPLSKIAKRWIDIL</sequence>
<dbReference type="STRING" id="39777.B7L28_03255"/>
<proteinExistence type="predicted"/>
<evidence type="ECO:0000259" key="1">
    <source>
        <dbReference type="Pfam" id="PF00534"/>
    </source>
</evidence>